<dbReference type="PANTHER" id="PTHR43433:SF8">
    <property type="entry name" value="BIFUNCTIONAL LIPASE_ADENYLATE CYCLASE LIPJ"/>
    <property type="match status" value="1"/>
</dbReference>
<dbReference type="InterPro" id="IPR000073">
    <property type="entry name" value="AB_hydrolase_1"/>
</dbReference>
<accession>A0A3G9IKV6</accession>
<dbReference type="PANTHER" id="PTHR43433">
    <property type="entry name" value="HYDROLASE, ALPHA/BETA FOLD FAMILY PROTEIN"/>
    <property type="match status" value="1"/>
</dbReference>
<evidence type="ECO:0000313" key="2">
    <source>
        <dbReference type="EMBL" id="BBH16695.1"/>
    </source>
</evidence>
<dbReference type="InterPro" id="IPR050471">
    <property type="entry name" value="AB_hydrolase"/>
</dbReference>
<reference evidence="2 3" key="1">
    <citation type="submission" date="2018-11" db="EMBL/GenBank/DDBJ databases">
        <title>Complete genome sequence of Nocardioides baekrokdamisoli strain KCTC 39748.</title>
        <authorList>
            <person name="Kang S.W."/>
            <person name="Lee K.C."/>
            <person name="Kim K.K."/>
            <person name="Kim J.S."/>
            <person name="Kim D.S."/>
            <person name="Ko S.H."/>
            <person name="Yang S.H."/>
            <person name="Shin Y.K."/>
            <person name="Lee J.S."/>
        </authorList>
    </citation>
    <scope>NUCLEOTIDE SEQUENCE [LARGE SCALE GENOMIC DNA]</scope>
    <source>
        <strain evidence="2 3">KCTC 39748</strain>
    </source>
</reference>
<dbReference type="PRINTS" id="PR00111">
    <property type="entry name" value="ABHYDROLASE"/>
</dbReference>
<evidence type="ECO:0000313" key="3">
    <source>
        <dbReference type="Proteomes" id="UP000271573"/>
    </source>
</evidence>
<dbReference type="Gene3D" id="3.40.50.1820">
    <property type="entry name" value="alpha/beta hydrolase"/>
    <property type="match status" value="1"/>
</dbReference>
<name>A0A3G9IKV6_9ACTN</name>
<dbReference type="SUPFAM" id="SSF55073">
    <property type="entry name" value="Nucleotide cyclase"/>
    <property type="match status" value="1"/>
</dbReference>
<dbReference type="Pfam" id="PF00561">
    <property type="entry name" value="Abhydrolase_1"/>
    <property type="match status" value="1"/>
</dbReference>
<dbReference type="InterPro" id="IPR001054">
    <property type="entry name" value="A/G_cyclase"/>
</dbReference>
<sequence>MIRTTSDGPDSSRIGTLGAYVVGVTPPPTQYALAGEVSIAYKVVGDGPIDIVLVPGYLGHVELIWDVPSVVHMFERLGTFARVIQYDRRGTGLSDRLPRASTLEERVEDIRAVMQAVGSTSATLVGISEGAPTAILMATTHPDMVDNLVLYGGLARGTWAEDHPWAAPREDLLESSRATAPFLFEGAMAEVMAPSVADIDFARDFYARLQRYSASPSSLQQAFEAFLDIDVRALLPSVSQPTLVVHRRGDRAVNWRAGKYLADHIPGATYKELPGIDHAIYVGDADAVIDEIEHFMTGARRAVEVDRIVTTVMFVDIVGSTRTAAALGDSTWHDLLTAVTSVLRDQLRTHRGTEVKTLGDGLMATFDGPARSIRCAKAMIEATAPLGIELTVGLHTGEVEVTQDDDIAGLAVHLAARIGSAAQAGEILVSRTVRDLVAGSAIDFTDRGDHDFKGIPEPWRVYAVTS</sequence>
<keyword evidence="2" id="KW-0378">Hydrolase</keyword>
<dbReference type="InterPro" id="IPR029787">
    <property type="entry name" value="Nucleotide_cyclase"/>
</dbReference>
<dbReference type="CDD" id="cd07302">
    <property type="entry name" value="CHD"/>
    <property type="match status" value="1"/>
</dbReference>
<proteinExistence type="predicted"/>
<dbReference type="SUPFAM" id="SSF53474">
    <property type="entry name" value="alpha/beta-Hydrolases"/>
    <property type="match status" value="1"/>
</dbReference>
<feature type="domain" description="Guanylate cyclase" evidence="1">
    <location>
        <begin position="311"/>
        <end position="419"/>
    </location>
</feature>
<organism evidence="2 3">
    <name type="scientific">Nocardioides baekrokdamisoli</name>
    <dbReference type="NCBI Taxonomy" id="1804624"/>
    <lineage>
        <taxon>Bacteria</taxon>
        <taxon>Bacillati</taxon>
        <taxon>Actinomycetota</taxon>
        <taxon>Actinomycetes</taxon>
        <taxon>Propionibacteriales</taxon>
        <taxon>Nocardioidaceae</taxon>
        <taxon>Nocardioides</taxon>
    </lineage>
</organism>
<dbReference type="InterPro" id="IPR029058">
    <property type="entry name" value="AB_hydrolase_fold"/>
</dbReference>
<keyword evidence="3" id="KW-1185">Reference proteome</keyword>
<dbReference type="KEGG" id="nbe:Back2_09820"/>
<dbReference type="EMBL" id="AP019307">
    <property type="protein sequence ID" value="BBH16695.1"/>
    <property type="molecule type" value="Genomic_DNA"/>
</dbReference>
<dbReference type="PROSITE" id="PS50125">
    <property type="entry name" value="GUANYLATE_CYCLASE_2"/>
    <property type="match status" value="1"/>
</dbReference>
<dbReference type="SMART" id="SM00044">
    <property type="entry name" value="CYCc"/>
    <property type="match status" value="1"/>
</dbReference>
<dbReference type="Proteomes" id="UP000271573">
    <property type="component" value="Chromosome"/>
</dbReference>
<dbReference type="GO" id="GO:0004016">
    <property type="term" value="F:adenylate cyclase activity"/>
    <property type="evidence" value="ECO:0007669"/>
    <property type="project" value="UniProtKB-ARBA"/>
</dbReference>
<dbReference type="Gene3D" id="3.30.70.1230">
    <property type="entry name" value="Nucleotide cyclase"/>
    <property type="match status" value="1"/>
</dbReference>
<dbReference type="GO" id="GO:0009190">
    <property type="term" value="P:cyclic nucleotide biosynthetic process"/>
    <property type="evidence" value="ECO:0007669"/>
    <property type="project" value="InterPro"/>
</dbReference>
<dbReference type="GO" id="GO:0016787">
    <property type="term" value="F:hydrolase activity"/>
    <property type="evidence" value="ECO:0007669"/>
    <property type="project" value="UniProtKB-KW"/>
</dbReference>
<dbReference type="GO" id="GO:0035556">
    <property type="term" value="P:intracellular signal transduction"/>
    <property type="evidence" value="ECO:0007669"/>
    <property type="project" value="InterPro"/>
</dbReference>
<dbReference type="AlphaFoldDB" id="A0A3G9IKV6"/>
<gene>
    <name evidence="2" type="ORF">Back2_09820</name>
</gene>
<dbReference type="Pfam" id="PF00211">
    <property type="entry name" value="Guanylate_cyc"/>
    <property type="match status" value="1"/>
</dbReference>
<evidence type="ECO:0000259" key="1">
    <source>
        <dbReference type="PROSITE" id="PS50125"/>
    </source>
</evidence>
<protein>
    <submittedName>
        <fullName evidence="2">Hydrolase</fullName>
    </submittedName>
</protein>